<keyword evidence="1" id="KW-0812">Transmembrane</keyword>
<feature type="transmembrane region" description="Helical" evidence="1">
    <location>
        <begin position="211"/>
        <end position="239"/>
    </location>
</feature>
<evidence type="ECO:0000313" key="2">
    <source>
        <dbReference type="EMBL" id="ETO14000.1"/>
    </source>
</evidence>
<proteinExistence type="predicted"/>
<organism evidence="2 3">
    <name type="scientific">Reticulomyxa filosa</name>
    <dbReference type="NCBI Taxonomy" id="46433"/>
    <lineage>
        <taxon>Eukaryota</taxon>
        <taxon>Sar</taxon>
        <taxon>Rhizaria</taxon>
        <taxon>Retaria</taxon>
        <taxon>Foraminifera</taxon>
        <taxon>Monothalamids</taxon>
        <taxon>Reticulomyxidae</taxon>
        <taxon>Reticulomyxa</taxon>
    </lineage>
</organism>
<reference evidence="2 3" key="1">
    <citation type="journal article" date="2013" name="Curr. Biol.">
        <title>The Genome of the Foraminiferan Reticulomyxa filosa.</title>
        <authorList>
            <person name="Glockner G."/>
            <person name="Hulsmann N."/>
            <person name="Schleicher M."/>
            <person name="Noegel A.A."/>
            <person name="Eichinger L."/>
            <person name="Gallinger C."/>
            <person name="Pawlowski J."/>
            <person name="Sierra R."/>
            <person name="Euteneuer U."/>
            <person name="Pillet L."/>
            <person name="Moustafa A."/>
            <person name="Platzer M."/>
            <person name="Groth M."/>
            <person name="Szafranski K."/>
            <person name="Schliwa M."/>
        </authorList>
    </citation>
    <scope>NUCLEOTIDE SEQUENCE [LARGE SCALE GENOMIC DNA]</scope>
</reference>
<feature type="non-terminal residue" evidence="2">
    <location>
        <position position="1"/>
    </location>
</feature>
<dbReference type="Proteomes" id="UP000023152">
    <property type="component" value="Unassembled WGS sequence"/>
</dbReference>
<feature type="transmembrane region" description="Helical" evidence="1">
    <location>
        <begin position="121"/>
        <end position="144"/>
    </location>
</feature>
<dbReference type="EMBL" id="ASPP01020275">
    <property type="protein sequence ID" value="ETO14000.1"/>
    <property type="molecule type" value="Genomic_DNA"/>
</dbReference>
<name>X6MLQ1_RETFI</name>
<feature type="transmembrane region" description="Helical" evidence="1">
    <location>
        <begin position="69"/>
        <end position="86"/>
    </location>
</feature>
<feature type="transmembrane region" description="Helical" evidence="1">
    <location>
        <begin position="98"/>
        <end position="115"/>
    </location>
</feature>
<dbReference type="AlphaFoldDB" id="X6MLQ1"/>
<feature type="transmembrane region" description="Helical" evidence="1">
    <location>
        <begin position="37"/>
        <end position="63"/>
    </location>
</feature>
<keyword evidence="3" id="KW-1185">Reference proteome</keyword>
<evidence type="ECO:0000256" key="1">
    <source>
        <dbReference type="SAM" id="Phobius"/>
    </source>
</evidence>
<protein>
    <submittedName>
        <fullName evidence="2">Uncharacterized protein</fullName>
    </submittedName>
</protein>
<sequence>NFYFRPENVTDFEDRFNLYSNCLQNLLTTPKYRLIQLVYILFKLTDNISFLALVIASISSYSITKQDKNYIFVFAVVGVEVFYDVMNFTTKVWFLHRVSILIGAILYVVYAILFHRLGIPWILWTVYFVRLISYILECLTDFALDYEIHNDLKDKKSKRTFFCGRFSVDPGLKDLETTRNEYQGSICAWWITPAFSSNVPIVKGIYNTPSFFLDIMIVLLLVINSPTVILAAIVGGLLYSCQLCCSETCFREVTYI</sequence>
<keyword evidence="1" id="KW-0472">Membrane</keyword>
<gene>
    <name evidence="2" type="ORF">RFI_23368</name>
</gene>
<keyword evidence="1" id="KW-1133">Transmembrane helix</keyword>
<comment type="caution">
    <text evidence="2">The sequence shown here is derived from an EMBL/GenBank/DDBJ whole genome shotgun (WGS) entry which is preliminary data.</text>
</comment>
<evidence type="ECO:0000313" key="3">
    <source>
        <dbReference type="Proteomes" id="UP000023152"/>
    </source>
</evidence>
<accession>X6MLQ1</accession>